<keyword evidence="6" id="KW-0800">Toxin</keyword>
<reference evidence="8 9" key="1">
    <citation type="submission" date="2024-03" db="EMBL/GenBank/DDBJ databases">
        <title>Draft genome sequence of Pseudonocardia nematodicida JCM 31783.</title>
        <authorList>
            <person name="Butdee W."/>
            <person name="Duangmal K."/>
        </authorList>
    </citation>
    <scope>NUCLEOTIDE SEQUENCE [LARGE SCALE GENOMIC DNA]</scope>
    <source>
        <strain evidence="8 9">JCM 31783</strain>
    </source>
</reference>
<comment type="similarity">
    <text evidence="6">Belongs to the PINc/VapC protein family.</text>
</comment>
<sequence length="147" mass="16016">MSVTVDANVLVYASDADAPKHEANRALLERLAAGPDLVHVFWPVAMAYLRIVTHPRIFERPLDPAVARANLDALVSRPHVRTPGEGDGFWGAFRDTTAGDVIRGNLVPDAHIAALMREHGVATIWTSDRDFRRFPGITVRDPSAAGS</sequence>
<keyword evidence="3 6" id="KW-0479">Metal-binding</keyword>
<keyword evidence="1 6" id="KW-1277">Toxin-antitoxin system</keyword>
<dbReference type="InterPro" id="IPR022907">
    <property type="entry name" value="VapC_family"/>
</dbReference>
<dbReference type="EC" id="3.1.-.-" evidence="6"/>
<keyword evidence="4 6" id="KW-0378">Hydrolase</keyword>
<evidence type="ECO:0000256" key="4">
    <source>
        <dbReference type="ARBA" id="ARBA00022801"/>
    </source>
</evidence>
<dbReference type="InterPro" id="IPR029060">
    <property type="entry name" value="PIN-like_dom_sf"/>
</dbReference>
<organism evidence="8 9">
    <name type="scientific">Pseudonocardia nematodicida</name>
    <dbReference type="NCBI Taxonomy" id="1206997"/>
    <lineage>
        <taxon>Bacteria</taxon>
        <taxon>Bacillati</taxon>
        <taxon>Actinomycetota</taxon>
        <taxon>Actinomycetes</taxon>
        <taxon>Pseudonocardiales</taxon>
        <taxon>Pseudonocardiaceae</taxon>
        <taxon>Pseudonocardia</taxon>
    </lineage>
</organism>
<evidence type="ECO:0000313" key="8">
    <source>
        <dbReference type="EMBL" id="MEQ3548852.1"/>
    </source>
</evidence>
<dbReference type="NCBIfam" id="TIGR00028">
    <property type="entry name" value="Mtu_PIN_fam"/>
    <property type="match status" value="1"/>
</dbReference>
<dbReference type="Proteomes" id="UP001494902">
    <property type="component" value="Unassembled WGS sequence"/>
</dbReference>
<feature type="binding site" evidence="6">
    <location>
        <position position="6"/>
    </location>
    <ligand>
        <name>Mg(2+)</name>
        <dbReference type="ChEBI" id="CHEBI:18420"/>
    </ligand>
</feature>
<accession>A0ABV1K321</accession>
<feature type="domain" description="PIN" evidence="7">
    <location>
        <begin position="4"/>
        <end position="135"/>
    </location>
</feature>
<keyword evidence="2 6" id="KW-0540">Nuclease</keyword>
<feature type="binding site" evidence="6">
    <location>
        <position position="109"/>
    </location>
    <ligand>
        <name>Mg(2+)</name>
        <dbReference type="ChEBI" id="CHEBI:18420"/>
    </ligand>
</feature>
<dbReference type="InterPro" id="IPR006226">
    <property type="entry name" value="Mtu_PIN"/>
</dbReference>
<protein>
    <recommendedName>
        <fullName evidence="6">Ribonuclease VapC</fullName>
        <shortName evidence="6">RNase VapC</shortName>
        <ecNumber evidence="6">3.1.-.-</ecNumber>
    </recommendedName>
    <alternativeName>
        <fullName evidence="6">Toxin VapC</fullName>
    </alternativeName>
</protein>
<comment type="cofactor">
    <cofactor evidence="6">
        <name>Mg(2+)</name>
        <dbReference type="ChEBI" id="CHEBI:18420"/>
    </cofactor>
</comment>
<dbReference type="SUPFAM" id="SSF88723">
    <property type="entry name" value="PIN domain-like"/>
    <property type="match status" value="1"/>
</dbReference>
<dbReference type="EMBL" id="JBEDNQ010000001">
    <property type="protein sequence ID" value="MEQ3548852.1"/>
    <property type="molecule type" value="Genomic_DNA"/>
</dbReference>
<comment type="function">
    <text evidence="6">Toxic component of a toxin-antitoxin (TA) system. An RNase.</text>
</comment>
<comment type="caution">
    <text evidence="8">The sequence shown here is derived from an EMBL/GenBank/DDBJ whole genome shotgun (WGS) entry which is preliminary data.</text>
</comment>
<evidence type="ECO:0000256" key="2">
    <source>
        <dbReference type="ARBA" id="ARBA00022722"/>
    </source>
</evidence>
<evidence type="ECO:0000256" key="5">
    <source>
        <dbReference type="ARBA" id="ARBA00022842"/>
    </source>
</evidence>
<keyword evidence="9" id="KW-1185">Reference proteome</keyword>
<name>A0ABV1K321_9PSEU</name>
<evidence type="ECO:0000256" key="1">
    <source>
        <dbReference type="ARBA" id="ARBA00022649"/>
    </source>
</evidence>
<gene>
    <name evidence="6" type="primary">vapC</name>
    <name evidence="8" type="ORF">WIS52_00085</name>
</gene>
<dbReference type="Gene3D" id="3.40.50.1010">
    <property type="entry name" value="5'-nuclease"/>
    <property type="match status" value="1"/>
</dbReference>
<evidence type="ECO:0000259" key="7">
    <source>
        <dbReference type="Pfam" id="PF01850"/>
    </source>
</evidence>
<dbReference type="HAMAP" id="MF_00265">
    <property type="entry name" value="VapC_Nob1"/>
    <property type="match status" value="1"/>
</dbReference>
<dbReference type="RefSeq" id="WP_349295951.1">
    <property type="nucleotide sequence ID" value="NZ_JBEDNQ010000001.1"/>
</dbReference>
<evidence type="ECO:0000313" key="9">
    <source>
        <dbReference type="Proteomes" id="UP001494902"/>
    </source>
</evidence>
<evidence type="ECO:0000256" key="3">
    <source>
        <dbReference type="ARBA" id="ARBA00022723"/>
    </source>
</evidence>
<keyword evidence="5 6" id="KW-0460">Magnesium</keyword>
<dbReference type="Pfam" id="PF01850">
    <property type="entry name" value="PIN"/>
    <property type="match status" value="1"/>
</dbReference>
<dbReference type="InterPro" id="IPR002716">
    <property type="entry name" value="PIN_dom"/>
</dbReference>
<evidence type="ECO:0000256" key="6">
    <source>
        <dbReference type="HAMAP-Rule" id="MF_00265"/>
    </source>
</evidence>
<proteinExistence type="inferred from homology"/>